<organism evidence="1 2">
    <name type="scientific">Alistipes communis</name>
    <dbReference type="NCBI Taxonomy" id="2585118"/>
    <lineage>
        <taxon>Bacteria</taxon>
        <taxon>Pseudomonadati</taxon>
        <taxon>Bacteroidota</taxon>
        <taxon>Bacteroidia</taxon>
        <taxon>Bacteroidales</taxon>
        <taxon>Rikenellaceae</taxon>
        <taxon>Alistipes</taxon>
    </lineage>
</organism>
<evidence type="ECO:0000313" key="2">
    <source>
        <dbReference type="Proteomes" id="UP000318946"/>
    </source>
</evidence>
<dbReference type="InterPro" id="IPR009752">
    <property type="entry name" value="Phage_Mu_GpJ"/>
</dbReference>
<reference evidence="2" key="1">
    <citation type="submission" date="2019-06" db="EMBL/GenBank/DDBJ databases">
        <title>Alistipes onderdonkii subsp. vulgaris subsp. nov., Alistipes dispar sp. nov. and Alistipes communis sp. nov., isolated from human faeces, and creation of Alistipes onderdonkii subsp. onderdonkii subsp. nov.</title>
        <authorList>
            <person name="Sakamoto M."/>
            <person name="Ikeyama N."/>
            <person name="Ogata Y."/>
            <person name="Suda W."/>
            <person name="Iino T."/>
            <person name="Hattori M."/>
            <person name="Ohkuma M."/>
        </authorList>
    </citation>
    <scope>NUCLEOTIDE SEQUENCE [LARGE SCALE GENOMIC DNA]</scope>
    <source>
        <strain evidence="2">5CBH24</strain>
    </source>
</reference>
<proteinExistence type="predicted"/>
<dbReference type="GeneID" id="78342576"/>
<protein>
    <recommendedName>
        <fullName evidence="3">DUF1320 domain-containing protein</fullName>
    </recommendedName>
</protein>
<evidence type="ECO:0008006" key="3">
    <source>
        <dbReference type="Google" id="ProtNLM"/>
    </source>
</evidence>
<dbReference type="KEGG" id="acou:A5CBH24_18550"/>
<dbReference type="AlphaFoldDB" id="A0A4Y1WUK9"/>
<sequence>MYLTPEELKSHMYAHIVEEITEGDEQIVLQAIEAAVEEVRSYLRPRYDTDRIFAAEGSERNALVLENTKIVTVWNLIKLSNVETIYEIWKERYDRVIKYLEGVAAGTRTPSLPLLTDEKGEVRIKMRCGSNPKFRHSF</sequence>
<dbReference type="OrthoDB" id="881590at2"/>
<evidence type="ECO:0000313" key="1">
    <source>
        <dbReference type="EMBL" id="BBL04542.1"/>
    </source>
</evidence>
<keyword evidence="2" id="KW-1185">Reference proteome</keyword>
<dbReference type="Proteomes" id="UP000318946">
    <property type="component" value="Chromosome"/>
</dbReference>
<dbReference type="EMBL" id="AP019735">
    <property type="protein sequence ID" value="BBL04542.1"/>
    <property type="molecule type" value="Genomic_DNA"/>
</dbReference>
<name>A0A4Y1WUK9_9BACT</name>
<accession>A0A4Y1WUK9</accession>
<gene>
    <name evidence="1" type="ORF">A5CBH24_18550</name>
</gene>
<dbReference type="RefSeq" id="WP_141412966.1">
    <property type="nucleotide sequence ID" value="NZ_AP019735.1"/>
</dbReference>
<dbReference type="Pfam" id="PF07030">
    <property type="entry name" value="Phage_Mu_Gp36"/>
    <property type="match status" value="1"/>
</dbReference>